<dbReference type="Pfam" id="PF03796">
    <property type="entry name" value="DnaB_C"/>
    <property type="match status" value="1"/>
</dbReference>
<dbReference type="CDD" id="cd00984">
    <property type="entry name" value="DnaB_C"/>
    <property type="match status" value="1"/>
</dbReference>
<dbReference type="GO" id="GO:0043139">
    <property type="term" value="F:5'-3' DNA helicase activity"/>
    <property type="evidence" value="ECO:0007669"/>
    <property type="project" value="UniProtKB-EC"/>
</dbReference>
<feature type="domain" description="SF4 helicase" evidence="15">
    <location>
        <begin position="192"/>
        <end position="490"/>
    </location>
</feature>
<comment type="catalytic activity">
    <reaction evidence="12 14">
        <text>ATP + H2O = ADP + phosphate + H(+)</text>
        <dbReference type="Rhea" id="RHEA:13065"/>
        <dbReference type="ChEBI" id="CHEBI:15377"/>
        <dbReference type="ChEBI" id="CHEBI:15378"/>
        <dbReference type="ChEBI" id="CHEBI:30616"/>
        <dbReference type="ChEBI" id="CHEBI:43474"/>
        <dbReference type="ChEBI" id="CHEBI:456216"/>
        <dbReference type="EC" id="5.6.2.3"/>
    </reaction>
</comment>
<evidence type="ECO:0000313" key="16">
    <source>
        <dbReference type="EMBL" id="RCL73744.1"/>
    </source>
</evidence>
<evidence type="ECO:0000256" key="4">
    <source>
        <dbReference type="ARBA" id="ARBA00022705"/>
    </source>
</evidence>
<dbReference type="Proteomes" id="UP000253570">
    <property type="component" value="Unassembled WGS sequence"/>
</dbReference>
<dbReference type="SUPFAM" id="SSF52540">
    <property type="entry name" value="P-loop containing nucleoside triphosphate hydrolases"/>
    <property type="match status" value="1"/>
</dbReference>
<dbReference type="EC" id="5.6.2.3" evidence="13 14"/>
<accession>A0A368DQ20</accession>
<protein>
    <recommendedName>
        <fullName evidence="13 14">Replicative DNA helicase</fullName>
        <ecNumber evidence="13 14">5.6.2.3</ecNumber>
    </recommendedName>
</protein>
<dbReference type="GO" id="GO:0005524">
    <property type="term" value="F:ATP binding"/>
    <property type="evidence" value="ECO:0007669"/>
    <property type="project" value="UniProtKB-UniRule"/>
</dbReference>
<dbReference type="EMBL" id="QOQD01000005">
    <property type="protein sequence ID" value="RCL73744.1"/>
    <property type="molecule type" value="Genomic_DNA"/>
</dbReference>
<dbReference type="PROSITE" id="PS51199">
    <property type="entry name" value="SF4_HELICASE"/>
    <property type="match status" value="1"/>
</dbReference>
<dbReference type="InterPro" id="IPR007692">
    <property type="entry name" value="DNA_helicase_DnaB"/>
</dbReference>
<sequence length="497" mass="56413">MPLNIQNISKNLDDLDYKQMPHNIEAEQQLLGALLINNDLIDRISNFLKPEHFYESVHAVIYELIVKLVLSNKLASPITLKNLIDQDERFNDLEGGKYLVKLAAENTSIINIGEYARIIYHLYTWRNLINIGNEIVNVSYSPPPELSPFDHVEYIEQELYGLAESEKYGSDFKDFSTALTEAIDTAANAYNRDGNTSGIASGFKDLDELLGGLQSSDLLIVAGRPSMGKTAFATNIAFHIASKYKIDDSESGNGKPLDGAVVGFFSLEMSSSQLATRIISEQTEVQSEKIRRGNINKYEYDKLIDVARKLQDIPLYIDETGGISISQLVARARKLKRQNNLGLLIIDYLQLLTSSNRRYNENRVQELSEITQTLKALAKELNIPIIALSQLSRQVENRDDKKPQLSDLRESGSIEQDADIVMFLYREEYYLTRKEPKVGTEEYLQWQEAMEEVHQLAEVILGKNRHGPTNTIKMHFDGSLTRFSDYTANDKLPERFE</sequence>
<evidence type="ECO:0000256" key="9">
    <source>
        <dbReference type="ARBA" id="ARBA00023125"/>
    </source>
</evidence>
<comment type="subunit">
    <text evidence="2">Homohexamer.</text>
</comment>
<dbReference type="GO" id="GO:0016887">
    <property type="term" value="F:ATP hydrolysis activity"/>
    <property type="evidence" value="ECO:0007669"/>
    <property type="project" value="RHEA"/>
</dbReference>
<dbReference type="SUPFAM" id="SSF48024">
    <property type="entry name" value="N-terminal domain of DnaB helicase"/>
    <property type="match status" value="1"/>
</dbReference>
<dbReference type="AlphaFoldDB" id="A0A368DQ20"/>
<dbReference type="SMART" id="SM00382">
    <property type="entry name" value="AAA"/>
    <property type="match status" value="1"/>
</dbReference>
<evidence type="ECO:0000256" key="2">
    <source>
        <dbReference type="ARBA" id="ARBA00011643"/>
    </source>
</evidence>
<evidence type="ECO:0000256" key="10">
    <source>
        <dbReference type="ARBA" id="ARBA00023235"/>
    </source>
</evidence>
<keyword evidence="5 14" id="KW-0547">Nucleotide-binding</keyword>
<dbReference type="GO" id="GO:0003677">
    <property type="term" value="F:DNA binding"/>
    <property type="evidence" value="ECO:0007669"/>
    <property type="project" value="UniProtKB-UniRule"/>
</dbReference>
<keyword evidence="6 14" id="KW-0378">Hydrolase</keyword>
<evidence type="ECO:0000256" key="3">
    <source>
        <dbReference type="ARBA" id="ARBA00022515"/>
    </source>
</evidence>
<dbReference type="InterPro" id="IPR016136">
    <property type="entry name" value="DNA_helicase_N/primase_C"/>
</dbReference>
<evidence type="ECO:0000256" key="1">
    <source>
        <dbReference type="ARBA" id="ARBA00008428"/>
    </source>
</evidence>
<dbReference type="InterPro" id="IPR027417">
    <property type="entry name" value="P-loop_NTPase"/>
</dbReference>
<keyword evidence="7 14" id="KW-0347">Helicase</keyword>
<comment type="function">
    <text evidence="11 14">The main replicative DNA helicase, it participates in initiation and elongation during chromosome replication. Travels ahead of the DNA replisome, separating dsDNA into templates for DNA synthesis. A processive ATP-dependent 5'-3' DNA helicase it has DNA-dependent ATPase activity.</text>
</comment>
<evidence type="ECO:0000256" key="8">
    <source>
        <dbReference type="ARBA" id="ARBA00022840"/>
    </source>
</evidence>
<dbReference type="Gene3D" id="1.10.860.10">
    <property type="entry name" value="DNAb Helicase, Chain A"/>
    <property type="match status" value="1"/>
</dbReference>
<dbReference type="PANTHER" id="PTHR30153">
    <property type="entry name" value="REPLICATIVE DNA HELICASE DNAB"/>
    <property type="match status" value="1"/>
</dbReference>
<organism evidence="16 17">
    <name type="scientific">PS1 clade bacterium</name>
    <dbReference type="NCBI Taxonomy" id="2175152"/>
    <lineage>
        <taxon>Bacteria</taxon>
        <taxon>Pseudomonadati</taxon>
        <taxon>Pseudomonadota</taxon>
        <taxon>Alphaproteobacteria</taxon>
        <taxon>PS1 clade</taxon>
    </lineage>
</organism>
<keyword evidence="3 14" id="KW-0639">Primosome</keyword>
<evidence type="ECO:0000256" key="14">
    <source>
        <dbReference type="RuleBase" id="RU362085"/>
    </source>
</evidence>
<dbReference type="InterPro" id="IPR007694">
    <property type="entry name" value="DNA_helicase_DnaB-like_C"/>
</dbReference>
<comment type="caution">
    <text evidence="16">The sequence shown here is derived from an EMBL/GenBank/DDBJ whole genome shotgun (WGS) entry which is preliminary data.</text>
</comment>
<reference evidence="16 17" key="1">
    <citation type="journal article" date="2018" name="Microbiome">
        <title>Fine metagenomic profile of the Mediterranean stratified and mixed water columns revealed by assembly and recruitment.</title>
        <authorList>
            <person name="Haro-Moreno J.M."/>
            <person name="Lopez-Perez M."/>
            <person name="De La Torre J.R."/>
            <person name="Picazo A."/>
            <person name="Camacho A."/>
            <person name="Rodriguez-Valera F."/>
        </authorList>
    </citation>
    <scope>NUCLEOTIDE SEQUENCE [LARGE SCALE GENOMIC DNA]</scope>
    <source>
        <strain evidence="16">MED-G57</strain>
    </source>
</reference>
<dbReference type="InterPro" id="IPR003593">
    <property type="entry name" value="AAA+_ATPase"/>
</dbReference>
<evidence type="ECO:0000313" key="17">
    <source>
        <dbReference type="Proteomes" id="UP000253570"/>
    </source>
</evidence>
<name>A0A368DQ20_9PROT</name>
<keyword evidence="10" id="KW-0413">Isomerase</keyword>
<evidence type="ECO:0000256" key="12">
    <source>
        <dbReference type="ARBA" id="ARBA00048954"/>
    </source>
</evidence>
<dbReference type="GO" id="GO:0005829">
    <property type="term" value="C:cytosol"/>
    <property type="evidence" value="ECO:0007669"/>
    <property type="project" value="TreeGrafter"/>
</dbReference>
<keyword evidence="9 14" id="KW-0238">DNA-binding</keyword>
<keyword evidence="4 14" id="KW-0235">DNA replication</keyword>
<evidence type="ECO:0000256" key="6">
    <source>
        <dbReference type="ARBA" id="ARBA00022801"/>
    </source>
</evidence>
<dbReference type="Pfam" id="PF00772">
    <property type="entry name" value="DnaB"/>
    <property type="match status" value="1"/>
</dbReference>
<evidence type="ECO:0000256" key="5">
    <source>
        <dbReference type="ARBA" id="ARBA00022741"/>
    </source>
</evidence>
<evidence type="ECO:0000256" key="11">
    <source>
        <dbReference type="ARBA" id="ARBA00044932"/>
    </source>
</evidence>
<evidence type="ECO:0000256" key="13">
    <source>
        <dbReference type="NCBIfam" id="TIGR00665"/>
    </source>
</evidence>
<dbReference type="Gene3D" id="3.40.50.300">
    <property type="entry name" value="P-loop containing nucleotide triphosphate hydrolases"/>
    <property type="match status" value="1"/>
</dbReference>
<evidence type="ECO:0000259" key="15">
    <source>
        <dbReference type="PROSITE" id="PS51199"/>
    </source>
</evidence>
<dbReference type="InterPro" id="IPR036185">
    <property type="entry name" value="DNA_heli_DnaB-like_N_sf"/>
</dbReference>
<dbReference type="PANTHER" id="PTHR30153:SF2">
    <property type="entry name" value="REPLICATIVE DNA HELICASE"/>
    <property type="match status" value="1"/>
</dbReference>
<gene>
    <name evidence="16" type="ORF">DBW71_02910</name>
</gene>
<keyword evidence="8 14" id="KW-0067">ATP-binding</keyword>
<dbReference type="NCBIfam" id="NF006606">
    <property type="entry name" value="PRK09165.1"/>
    <property type="match status" value="1"/>
</dbReference>
<comment type="similarity">
    <text evidence="1 14">Belongs to the helicase family. DnaB subfamily.</text>
</comment>
<dbReference type="GO" id="GO:0006269">
    <property type="term" value="P:DNA replication, synthesis of primer"/>
    <property type="evidence" value="ECO:0007669"/>
    <property type="project" value="UniProtKB-UniRule"/>
</dbReference>
<dbReference type="InterPro" id="IPR007693">
    <property type="entry name" value="DNA_helicase_DnaB-like_N"/>
</dbReference>
<dbReference type="GO" id="GO:1990077">
    <property type="term" value="C:primosome complex"/>
    <property type="evidence" value="ECO:0007669"/>
    <property type="project" value="UniProtKB-UniRule"/>
</dbReference>
<proteinExistence type="inferred from homology"/>
<evidence type="ECO:0000256" key="7">
    <source>
        <dbReference type="ARBA" id="ARBA00022806"/>
    </source>
</evidence>
<dbReference type="NCBIfam" id="TIGR00665">
    <property type="entry name" value="DnaB"/>
    <property type="match status" value="1"/>
</dbReference>